<evidence type="ECO:0000313" key="2">
    <source>
        <dbReference type="EMBL" id="PRP75161.1"/>
    </source>
</evidence>
<feature type="region of interest" description="Disordered" evidence="1">
    <location>
        <begin position="1"/>
        <end position="64"/>
    </location>
</feature>
<gene>
    <name evidence="3" type="ORF">PROFUN_10677</name>
    <name evidence="2" type="ORF">PROFUN_15967</name>
</gene>
<feature type="compositionally biased region" description="Basic and acidic residues" evidence="1">
    <location>
        <begin position="127"/>
        <end position="146"/>
    </location>
</feature>
<protein>
    <submittedName>
        <fullName evidence="2">Uncharacterized protein</fullName>
    </submittedName>
</protein>
<dbReference type="Proteomes" id="UP000241769">
    <property type="component" value="Unassembled WGS sequence"/>
</dbReference>
<evidence type="ECO:0000313" key="3">
    <source>
        <dbReference type="EMBL" id="PRP75499.1"/>
    </source>
</evidence>
<comment type="caution">
    <text evidence="2">The sequence shown here is derived from an EMBL/GenBank/DDBJ whole genome shotgun (WGS) entry which is preliminary data.</text>
</comment>
<sequence length="516" mass="58644">MSESQHKRRRWEVGTSGEDKVSPSRSGGPDRIRESKKIQRTPSEKMKMRIRDKLKQIGGDKKGHSFMRDDLARYVSHHANEAEKSSIAVEAEKFMDEEDLQDEMRRRMKANKNHGQADELYQQWTSNEEKKEVEEKKEESREQKIEQVKTNVASDWRKKLASRKKISVKGPKTGCSLHFSLWFGRAASSSPQLLFRARSLAESTGIDARRTVLRSNSFPEIRRGAESQGSIRCAAIEQYASDREAAVRSKDASGFFRVINDAMGPQENGGCIISPALCTTLLHKFKEQHSFMRLTHIPFQMFDKDGVQSNLRQHSEISAILYILKSLNIRHCQMHFSTSEEFFRAINTRSSRAIIASSSKGTWSARVQHLDEISNGRWLLFDPSQPRPHWVKQSQLWDSDSIYILILQTESIAPIEKNVEDNLVGSPGHKLTKKMRKSSRMAFATLRPALLSLSTSNLASLEGFDSSPSSDDDSCSNASSVEEMTRPVTMRGAIDMPRPNRFVPLLSKHAKDFNLE</sequence>
<dbReference type="EMBL" id="MDYQ01000380">
    <property type="protein sequence ID" value="PRP75499.1"/>
    <property type="molecule type" value="Genomic_DNA"/>
</dbReference>
<feature type="region of interest" description="Disordered" evidence="1">
    <location>
        <begin position="109"/>
        <end position="146"/>
    </location>
</feature>
<name>A0A2P6MTW2_9EUKA</name>
<dbReference type="EMBL" id="MDYQ01000416">
    <property type="protein sequence ID" value="PRP75161.1"/>
    <property type="molecule type" value="Genomic_DNA"/>
</dbReference>
<evidence type="ECO:0000256" key="1">
    <source>
        <dbReference type="SAM" id="MobiDB-lite"/>
    </source>
</evidence>
<proteinExistence type="predicted"/>
<keyword evidence="4" id="KW-1185">Reference proteome</keyword>
<organism evidence="2 4">
    <name type="scientific">Planoprotostelium fungivorum</name>
    <dbReference type="NCBI Taxonomy" id="1890364"/>
    <lineage>
        <taxon>Eukaryota</taxon>
        <taxon>Amoebozoa</taxon>
        <taxon>Evosea</taxon>
        <taxon>Variosea</taxon>
        <taxon>Cavosteliida</taxon>
        <taxon>Cavosteliaceae</taxon>
        <taxon>Planoprotostelium</taxon>
    </lineage>
</organism>
<evidence type="ECO:0000313" key="4">
    <source>
        <dbReference type="Proteomes" id="UP000241769"/>
    </source>
</evidence>
<feature type="compositionally biased region" description="Low complexity" evidence="1">
    <location>
        <begin position="462"/>
        <end position="480"/>
    </location>
</feature>
<dbReference type="InParanoid" id="A0A2P6MTW2"/>
<reference evidence="2 4" key="1">
    <citation type="journal article" date="2018" name="Genome Biol. Evol.">
        <title>Multiple Roots of Fruiting Body Formation in Amoebozoa.</title>
        <authorList>
            <person name="Hillmann F."/>
            <person name="Forbes G."/>
            <person name="Novohradska S."/>
            <person name="Ferling I."/>
            <person name="Riege K."/>
            <person name="Groth M."/>
            <person name="Westermann M."/>
            <person name="Marz M."/>
            <person name="Spaller T."/>
            <person name="Winckler T."/>
            <person name="Schaap P."/>
            <person name="Glockner G."/>
        </authorList>
    </citation>
    <scope>NUCLEOTIDE SEQUENCE [LARGE SCALE GENOMIC DNA]</scope>
    <source>
        <strain evidence="2 4">Jena</strain>
    </source>
</reference>
<feature type="compositionally biased region" description="Basic and acidic residues" evidence="1">
    <location>
        <begin position="17"/>
        <end position="64"/>
    </location>
</feature>
<accession>A0A2P6MTW2</accession>
<feature type="region of interest" description="Disordered" evidence="1">
    <location>
        <begin position="462"/>
        <end position="499"/>
    </location>
</feature>
<feature type="compositionally biased region" description="Basic residues" evidence="1">
    <location>
        <begin position="1"/>
        <end position="10"/>
    </location>
</feature>
<dbReference type="AlphaFoldDB" id="A0A2P6MTW2"/>